<gene>
    <name evidence="1" type="ORF">POBO1169_LOCUS18449</name>
</gene>
<protein>
    <submittedName>
        <fullName evidence="1">Uncharacterized protein</fullName>
    </submittedName>
</protein>
<proteinExistence type="predicted"/>
<name>A0A7S0WX89_9CHLO</name>
<accession>A0A7S0WX89</accession>
<dbReference type="AlphaFoldDB" id="A0A7S0WX89"/>
<dbReference type="EMBL" id="HBFA01036884">
    <property type="protein sequence ID" value="CAD8688040.1"/>
    <property type="molecule type" value="Transcribed_RNA"/>
</dbReference>
<sequence>METQSAMDTWDPWRAKLRTFSAKTLQDNWLEERIQVAENEEADQELLKTRQSEEEISLLAGFGNVSQPLAQAPLLVRHSQPPTNRVLRAYTVTTKEHYATTTSLAHQGEQNKPPPPKAAKMISQKNYYAEMRMDRTHPTLPQTGFGSVLPAHPPNYGESHFETTTGHFFQKKVAEDKCKPAPPEQGDDKRWVGGYPASHNPNAADRGEVYSHAKTFYHTPQLPSDTLDTFVNTEPPRGKVGSRGHLVRSAVDAGSKYGSHVWADEQAQV</sequence>
<evidence type="ECO:0000313" key="1">
    <source>
        <dbReference type="EMBL" id="CAD8688040.1"/>
    </source>
</evidence>
<organism evidence="1">
    <name type="scientific">Pyramimonas obovata</name>
    <dbReference type="NCBI Taxonomy" id="1411642"/>
    <lineage>
        <taxon>Eukaryota</taxon>
        <taxon>Viridiplantae</taxon>
        <taxon>Chlorophyta</taxon>
        <taxon>Pyramimonadophyceae</taxon>
        <taxon>Pyramimonadales</taxon>
        <taxon>Pyramimonadaceae</taxon>
        <taxon>Pyramimonas</taxon>
        <taxon>Pyramimonas incertae sedis</taxon>
    </lineage>
</organism>
<reference evidence="1" key="1">
    <citation type="submission" date="2021-01" db="EMBL/GenBank/DDBJ databases">
        <authorList>
            <person name="Corre E."/>
            <person name="Pelletier E."/>
            <person name="Niang G."/>
            <person name="Scheremetjew M."/>
            <person name="Finn R."/>
            <person name="Kale V."/>
            <person name="Holt S."/>
            <person name="Cochrane G."/>
            <person name="Meng A."/>
            <person name="Brown T."/>
            <person name="Cohen L."/>
        </authorList>
    </citation>
    <scope>NUCLEOTIDE SEQUENCE</scope>
    <source>
        <strain evidence="1">CCMP722</strain>
    </source>
</reference>